<feature type="domain" description="Beta-lactamase-related" evidence="1">
    <location>
        <begin position="31"/>
        <end position="360"/>
    </location>
</feature>
<accession>A0A5R8YYU7</accession>
<dbReference type="InterPro" id="IPR012338">
    <property type="entry name" value="Beta-lactam/transpept-like"/>
</dbReference>
<proteinExistence type="predicted"/>
<name>A0A5R8YYU7_9ACTN</name>
<dbReference type="PANTHER" id="PTHR43319">
    <property type="entry name" value="BETA-LACTAMASE-RELATED"/>
    <property type="match status" value="1"/>
</dbReference>
<dbReference type="AlphaFoldDB" id="A0A5R8YYU7"/>
<evidence type="ECO:0000313" key="2">
    <source>
        <dbReference type="EMBL" id="TLP58688.1"/>
    </source>
</evidence>
<dbReference type="OrthoDB" id="9809635at2"/>
<reference evidence="2" key="1">
    <citation type="submission" date="2019-05" db="EMBL/GenBank/DDBJ databases">
        <title>Isolation, diversity and antifungal activity of Actinobacteria from wheat.</title>
        <authorList>
            <person name="Yu B."/>
        </authorList>
    </citation>
    <scope>NUCLEOTIDE SEQUENCE [LARGE SCALE GENOMIC DNA]</scope>
    <source>
        <strain evidence="2">NEAU-HEGS1-5</strain>
    </source>
</reference>
<dbReference type="InterPro" id="IPR052907">
    <property type="entry name" value="Beta-lactamase/esterase"/>
</dbReference>
<protein>
    <submittedName>
        <fullName evidence="2">Beta-lactamase family protein</fullName>
    </submittedName>
</protein>
<dbReference type="PANTHER" id="PTHR43319:SF3">
    <property type="entry name" value="BETA-LACTAMASE-RELATED DOMAIN-CONTAINING PROTEIN"/>
    <property type="match status" value="1"/>
</dbReference>
<comment type="caution">
    <text evidence="2">The sequence shown here is derived from an EMBL/GenBank/DDBJ whole genome shotgun (WGS) entry which is preliminary data.</text>
</comment>
<dbReference type="Gene3D" id="3.40.710.10">
    <property type="entry name" value="DD-peptidase/beta-lactamase superfamily"/>
    <property type="match status" value="1"/>
</dbReference>
<gene>
    <name evidence="2" type="ORF">FED44_17685</name>
</gene>
<dbReference type="InterPro" id="IPR001466">
    <property type="entry name" value="Beta-lactam-related"/>
</dbReference>
<organism evidence="2 3">
    <name type="scientific">Microbispora triticiradicis</name>
    <dbReference type="NCBI Taxonomy" id="2200763"/>
    <lineage>
        <taxon>Bacteria</taxon>
        <taxon>Bacillati</taxon>
        <taxon>Actinomycetota</taxon>
        <taxon>Actinomycetes</taxon>
        <taxon>Streptosporangiales</taxon>
        <taxon>Streptosporangiaceae</taxon>
        <taxon>Microbispora</taxon>
    </lineage>
</organism>
<dbReference type="Pfam" id="PF00144">
    <property type="entry name" value="Beta-lactamase"/>
    <property type="match status" value="1"/>
</dbReference>
<dbReference type="SUPFAM" id="SSF56601">
    <property type="entry name" value="beta-lactamase/transpeptidase-like"/>
    <property type="match status" value="1"/>
</dbReference>
<sequence length="400" mass="44270">MENEAAYSEHVIGTYSEEFLPLVAEFDRIHREGQDSNAELCVYVGGEERVRLRSAGRLPDQLQNVRSVSKALLSVVTHALHERGVIDIDRPIAEVWPEFAAAGKASLTLAVFLSHQAGLIGVDRRLSVDDVLEWDPAVEALAAQRPYWEPGTDHGYHDLTFGWGVGEFLRRATGKSVDELFREEFREPLGAEVRIGIDDLARFAPFRQTRPAGTGTAADILHLLGDNSSFLSRSQRNPNLMGVENSLRYLGAEVPGCNAVSSARVLARIFAATIGPVDGTRLWSEETLLRASRLQRRGTDRVFVRERAYSLGFMLPDHNLPQAGLAVDSFGHYGQDCALVFAVPGDDLAFAYTTTQLNRRLDQYTSTDDRADRLGRLAVESARRLAPARAQAELRRVCPS</sequence>
<evidence type="ECO:0000259" key="1">
    <source>
        <dbReference type="Pfam" id="PF00144"/>
    </source>
</evidence>
<keyword evidence="3" id="KW-1185">Reference proteome</keyword>
<evidence type="ECO:0000313" key="3">
    <source>
        <dbReference type="Proteomes" id="UP000309033"/>
    </source>
</evidence>
<dbReference type="EMBL" id="VANP01000006">
    <property type="protein sequence ID" value="TLP58688.1"/>
    <property type="molecule type" value="Genomic_DNA"/>
</dbReference>
<dbReference type="Proteomes" id="UP000309033">
    <property type="component" value="Unassembled WGS sequence"/>
</dbReference>